<dbReference type="InterPro" id="IPR000659">
    <property type="entry name" value="Pyridox_Oxase"/>
</dbReference>
<comment type="caution">
    <text evidence="6">The sequence shown here is derived from an EMBL/GenBank/DDBJ whole genome shotgun (WGS) entry which is preliminary data.</text>
</comment>
<protein>
    <recommendedName>
        <fullName evidence="5">Pyridoxamine 5'-phosphate oxidase Alr4036 family FMN-binding domain-containing protein</fullName>
    </recommendedName>
</protein>
<evidence type="ECO:0000256" key="1">
    <source>
        <dbReference type="ARBA" id="ARBA00001917"/>
    </source>
</evidence>
<reference evidence="6" key="2">
    <citation type="submission" date="2020-09" db="EMBL/GenBank/DDBJ databases">
        <authorList>
            <person name="Sun Q."/>
            <person name="Kim S."/>
        </authorList>
    </citation>
    <scope>NUCLEOTIDE SEQUENCE</scope>
    <source>
        <strain evidence="6">KCTC 12113</strain>
    </source>
</reference>
<dbReference type="Proteomes" id="UP000634668">
    <property type="component" value="Unassembled WGS sequence"/>
</dbReference>
<dbReference type="GO" id="GO:0008615">
    <property type="term" value="P:pyridoxine biosynthetic process"/>
    <property type="evidence" value="ECO:0007669"/>
    <property type="project" value="InterPro"/>
</dbReference>
<keyword evidence="3" id="KW-0288">FMN</keyword>
<evidence type="ECO:0000256" key="4">
    <source>
        <dbReference type="ARBA" id="ARBA00023002"/>
    </source>
</evidence>
<organism evidence="6 7">
    <name type="scientific">Arenibacter certesii</name>
    <dbReference type="NCBI Taxonomy" id="228955"/>
    <lineage>
        <taxon>Bacteria</taxon>
        <taxon>Pseudomonadati</taxon>
        <taxon>Bacteroidota</taxon>
        <taxon>Flavobacteriia</taxon>
        <taxon>Flavobacteriales</taxon>
        <taxon>Flavobacteriaceae</taxon>
        <taxon>Arenibacter</taxon>
    </lineage>
</organism>
<sequence length="182" mass="21445">MMGTVYLEQIRQELQRGPTEKGHPFRFFTFATVGLDQMARLRTVVMRDVDKELKITFYTDKRSKKITHLKENKKVSLLLYHPEKLLQLRIEGIASYKHDTATKEVYWDSIPDIAKKEYTTSPSPGTIISDPSKLEYLSKENHFCVVEIFPYKIEYLKLGQPNHTRIRFSKKDNEWDSEFIVP</sequence>
<name>A0A918IV62_9FLAO</name>
<dbReference type="GO" id="GO:0010181">
    <property type="term" value="F:FMN binding"/>
    <property type="evidence" value="ECO:0007669"/>
    <property type="project" value="InterPro"/>
</dbReference>
<dbReference type="InterPro" id="IPR024624">
    <property type="entry name" value="Pyridox_Oxase_Alr4036_FMN-bd"/>
</dbReference>
<comment type="cofactor">
    <cofactor evidence="1">
        <name>FMN</name>
        <dbReference type="ChEBI" id="CHEBI:58210"/>
    </cofactor>
</comment>
<evidence type="ECO:0000313" key="6">
    <source>
        <dbReference type="EMBL" id="GGW33418.1"/>
    </source>
</evidence>
<evidence type="ECO:0000256" key="2">
    <source>
        <dbReference type="ARBA" id="ARBA00022630"/>
    </source>
</evidence>
<evidence type="ECO:0000256" key="3">
    <source>
        <dbReference type="ARBA" id="ARBA00022643"/>
    </source>
</evidence>
<keyword evidence="2" id="KW-0285">Flavoprotein</keyword>
<dbReference type="RefSeq" id="WP_051315542.1">
    <property type="nucleotide sequence ID" value="NZ_BMWP01000010.1"/>
</dbReference>
<keyword evidence="4" id="KW-0560">Oxidoreductase</keyword>
<dbReference type="EMBL" id="BMWP01000010">
    <property type="protein sequence ID" value="GGW33418.1"/>
    <property type="molecule type" value="Genomic_DNA"/>
</dbReference>
<dbReference type="PANTHER" id="PTHR10851:SF0">
    <property type="entry name" value="PYRIDOXINE-5'-PHOSPHATE OXIDASE"/>
    <property type="match status" value="1"/>
</dbReference>
<accession>A0A918IV62</accession>
<dbReference type="InterPro" id="IPR012349">
    <property type="entry name" value="Split_barrel_FMN-bd"/>
</dbReference>
<dbReference type="GO" id="GO:0004733">
    <property type="term" value="F:pyridoxamine phosphate oxidase activity"/>
    <property type="evidence" value="ECO:0007669"/>
    <property type="project" value="InterPro"/>
</dbReference>
<reference evidence="6" key="1">
    <citation type="journal article" date="2014" name="Int. J. Syst. Evol. Microbiol.">
        <title>Complete genome sequence of Corynebacterium casei LMG S-19264T (=DSM 44701T), isolated from a smear-ripened cheese.</title>
        <authorList>
            <consortium name="US DOE Joint Genome Institute (JGI-PGF)"/>
            <person name="Walter F."/>
            <person name="Albersmeier A."/>
            <person name="Kalinowski J."/>
            <person name="Ruckert C."/>
        </authorList>
    </citation>
    <scope>NUCLEOTIDE SEQUENCE</scope>
    <source>
        <strain evidence="6">KCTC 12113</strain>
    </source>
</reference>
<evidence type="ECO:0000313" key="7">
    <source>
        <dbReference type="Proteomes" id="UP000634668"/>
    </source>
</evidence>
<gene>
    <name evidence="6" type="ORF">GCM10007383_18130</name>
</gene>
<dbReference type="Gene3D" id="2.30.110.10">
    <property type="entry name" value="Electron Transport, Fmn-binding Protein, Chain A"/>
    <property type="match status" value="1"/>
</dbReference>
<proteinExistence type="predicted"/>
<keyword evidence="7" id="KW-1185">Reference proteome</keyword>
<evidence type="ECO:0000259" key="5">
    <source>
        <dbReference type="Pfam" id="PF12766"/>
    </source>
</evidence>
<dbReference type="SUPFAM" id="SSF50475">
    <property type="entry name" value="FMN-binding split barrel"/>
    <property type="match status" value="1"/>
</dbReference>
<dbReference type="PANTHER" id="PTHR10851">
    <property type="entry name" value="PYRIDOXINE-5-PHOSPHATE OXIDASE"/>
    <property type="match status" value="1"/>
</dbReference>
<dbReference type="Pfam" id="PF12766">
    <property type="entry name" value="Pyridox_oxase_2"/>
    <property type="match status" value="1"/>
</dbReference>
<dbReference type="AlphaFoldDB" id="A0A918IV62"/>
<feature type="domain" description="Pyridoxamine 5'-phosphate oxidase Alr4036 family FMN-binding" evidence="5">
    <location>
        <begin position="11"/>
        <end position="94"/>
    </location>
</feature>